<dbReference type="Proteomes" id="UP000219453">
    <property type="component" value="Unassembled WGS sequence"/>
</dbReference>
<organism evidence="2 3">
    <name type="scientific">Natronoarchaeum philippinense</name>
    <dbReference type="NCBI Taxonomy" id="558529"/>
    <lineage>
        <taxon>Archaea</taxon>
        <taxon>Methanobacteriati</taxon>
        <taxon>Methanobacteriota</taxon>
        <taxon>Stenosarchaea group</taxon>
        <taxon>Halobacteria</taxon>
        <taxon>Halobacteriales</taxon>
        <taxon>Natronoarchaeaceae</taxon>
    </lineage>
</organism>
<gene>
    <name evidence="2" type="ORF">SAMN06269185_0017</name>
</gene>
<evidence type="ECO:0000313" key="2">
    <source>
        <dbReference type="EMBL" id="SNZ02419.1"/>
    </source>
</evidence>
<protein>
    <submittedName>
        <fullName evidence="2">Uncharacterized protein</fullName>
    </submittedName>
</protein>
<keyword evidence="1" id="KW-0812">Transmembrane</keyword>
<sequence>MNAFRLPMKLLQVLSFRSLVGFLLLVVPLLGLLVIAGL</sequence>
<keyword evidence="3" id="KW-1185">Reference proteome</keyword>
<feature type="transmembrane region" description="Helical" evidence="1">
    <location>
        <begin position="14"/>
        <end position="36"/>
    </location>
</feature>
<proteinExistence type="predicted"/>
<dbReference type="EMBL" id="OBEJ01000001">
    <property type="protein sequence ID" value="SNZ02419.1"/>
    <property type="molecule type" value="Genomic_DNA"/>
</dbReference>
<keyword evidence="1" id="KW-0472">Membrane</keyword>
<dbReference type="AlphaFoldDB" id="A0A285MYZ2"/>
<reference evidence="2 3" key="1">
    <citation type="submission" date="2017-09" db="EMBL/GenBank/DDBJ databases">
        <authorList>
            <person name="Ehlers B."/>
            <person name="Leendertz F.H."/>
        </authorList>
    </citation>
    <scope>NUCLEOTIDE SEQUENCE [LARGE SCALE GENOMIC DNA]</scope>
    <source>
        <strain evidence="2 3">DSM 27208</strain>
    </source>
</reference>
<evidence type="ECO:0000313" key="3">
    <source>
        <dbReference type="Proteomes" id="UP000219453"/>
    </source>
</evidence>
<accession>A0A285MYZ2</accession>
<name>A0A285MYZ2_NATPI</name>
<evidence type="ECO:0000256" key="1">
    <source>
        <dbReference type="SAM" id="Phobius"/>
    </source>
</evidence>
<keyword evidence="1" id="KW-1133">Transmembrane helix</keyword>